<organism evidence="1 2">
    <name type="scientific">Solimicrobium silvestre</name>
    <dbReference type="NCBI Taxonomy" id="2099400"/>
    <lineage>
        <taxon>Bacteria</taxon>
        <taxon>Pseudomonadati</taxon>
        <taxon>Pseudomonadota</taxon>
        <taxon>Betaproteobacteria</taxon>
        <taxon>Burkholderiales</taxon>
        <taxon>Oxalobacteraceae</taxon>
        <taxon>Solimicrobium</taxon>
    </lineage>
</organism>
<comment type="caution">
    <text evidence="1">The sequence shown here is derived from an EMBL/GenBank/DDBJ whole genome shotgun (WGS) entry which is preliminary data.</text>
</comment>
<dbReference type="OrthoDB" id="9814432at2"/>
<gene>
    <name evidence="1" type="ORF">S2091_3926</name>
</gene>
<keyword evidence="2" id="KW-1185">Reference proteome</keyword>
<dbReference type="EMBL" id="PUGF01000024">
    <property type="protein sequence ID" value="PRC91381.1"/>
    <property type="molecule type" value="Genomic_DNA"/>
</dbReference>
<dbReference type="RefSeq" id="WP_105533663.1">
    <property type="nucleotide sequence ID" value="NZ_PUGF01000024.1"/>
</dbReference>
<protein>
    <submittedName>
        <fullName evidence="1">Uncharacterized protein</fullName>
    </submittedName>
</protein>
<accession>A0A2S9GUJ9</accession>
<reference evidence="1 2" key="1">
    <citation type="submission" date="2018-02" db="EMBL/GenBank/DDBJ databases">
        <title>Solimicrobium silvestre gen. nov., sp. nov., isolated from alpine forest soil.</title>
        <authorList>
            <person name="Margesin R."/>
            <person name="Albuquerque L."/>
            <person name="Zhang D.-C."/>
            <person name="Froufe H.J.C."/>
            <person name="Severino R."/>
            <person name="Roxo I."/>
            <person name="Egas C."/>
            <person name="Da Costa M.S."/>
        </authorList>
    </citation>
    <scope>NUCLEOTIDE SEQUENCE [LARGE SCALE GENOMIC DNA]</scope>
    <source>
        <strain evidence="1 2">S20-91</strain>
    </source>
</reference>
<name>A0A2S9GUJ9_9BURK</name>
<dbReference type="InterPro" id="IPR049708">
    <property type="entry name" value="PP0621-like"/>
</dbReference>
<dbReference type="NCBIfam" id="NF041023">
    <property type="entry name" value="PP0621_fam"/>
    <property type="match status" value="1"/>
</dbReference>
<evidence type="ECO:0000313" key="2">
    <source>
        <dbReference type="Proteomes" id="UP000237839"/>
    </source>
</evidence>
<evidence type="ECO:0000313" key="1">
    <source>
        <dbReference type="EMBL" id="PRC91381.1"/>
    </source>
</evidence>
<sequence>MRWLVWLVLGLLVYLAVRSRAKTLQENFRNSARAEFDAQAGASAQPAAKPSSPIENMVACSYCQLYLPASEAISANDHYFCCEEHAQYYSNASSKPAA</sequence>
<proteinExistence type="predicted"/>
<dbReference type="Proteomes" id="UP000237839">
    <property type="component" value="Unassembled WGS sequence"/>
</dbReference>
<dbReference type="AlphaFoldDB" id="A0A2S9GUJ9"/>